<feature type="region of interest" description="Disordered" evidence="1">
    <location>
        <begin position="370"/>
        <end position="407"/>
    </location>
</feature>
<dbReference type="Proteomes" id="UP001281761">
    <property type="component" value="Unassembled WGS sequence"/>
</dbReference>
<reference evidence="3 4" key="1">
    <citation type="journal article" date="2022" name="bioRxiv">
        <title>Genomics of Preaxostyla Flagellates Illuminates Evolutionary Transitions and the Path Towards Mitochondrial Loss.</title>
        <authorList>
            <person name="Novak L.V.F."/>
            <person name="Treitli S.C."/>
            <person name="Pyrih J."/>
            <person name="Halakuc P."/>
            <person name="Pipaliya S.V."/>
            <person name="Vacek V."/>
            <person name="Brzon O."/>
            <person name="Soukal P."/>
            <person name="Eme L."/>
            <person name="Dacks J.B."/>
            <person name="Karnkowska A."/>
            <person name="Elias M."/>
            <person name="Hampl V."/>
        </authorList>
    </citation>
    <scope>NUCLEOTIDE SEQUENCE [LARGE SCALE GENOMIC DNA]</scope>
    <source>
        <strain evidence="3">NAU3</strain>
        <tissue evidence="3">Gut</tissue>
    </source>
</reference>
<keyword evidence="2" id="KW-1133">Transmembrane helix</keyword>
<feature type="transmembrane region" description="Helical" evidence="2">
    <location>
        <begin position="413"/>
        <end position="438"/>
    </location>
</feature>
<evidence type="ECO:0000256" key="1">
    <source>
        <dbReference type="SAM" id="MobiDB-lite"/>
    </source>
</evidence>
<evidence type="ECO:0000313" key="4">
    <source>
        <dbReference type="Proteomes" id="UP001281761"/>
    </source>
</evidence>
<name>A0ABQ9WLM3_9EUKA</name>
<keyword evidence="2" id="KW-0812">Transmembrane</keyword>
<comment type="caution">
    <text evidence="3">The sequence shown here is derived from an EMBL/GenBank/DDBJ whole genome shotgun (WGS) entry which is preliminary data.</text>
</comment>
<feature type="compositionally biased region" description="Basic and acidic residues" evidence="1">
    <location>
        <begin position="379"/>
        <end position="407"/>
    </location>
</feature>
<sequence length="502" mass="54593">MQGGALRIEFKDDILITSCRFEDCSSYQTTSGGGALRIYQQNREDYIPKLQLVDCVFEDCSTFKYGGGLDFYASNAVFSIVSTSFQRCGFFGNWGPTFGGGIRLITTSTAMKWCRFIECSSDNVGAAIFSQNRGEVKISDTLVQSCYSGATGAICIVTYDKPQLFSCSYVYFVGNTIGDDTSVFTERPFEMQRNTPKFTDVAVVSTSLDNLPTLKIEASFTTLVSDSAGMIVRGAYNSSTHLYDSERFVDPNLEKIGPLLTAKPTAKMNENTGKIELEMKGKTPLTKQEYEVTVKSSDGTATILKMLFSNGTGTLVSGSESNLKYNTSYTITSIVGVVPDSSSSQMANAIEVPVAAWAFNLAATPDYISFTPTKPSPTDPKDPTKPLPEDPKDPTEPEPEDPKKTLSPETKKLLSWLIPLVVCLVVGLALAIVIVFVVRRRQKKKAVPAPKEMEGQDGVSMEDKIEPPADAATNDVVSTEGTKDSQRPDSPTRPAEIPNSLP</sequence>
<proteinExistence type="predicted"/>
<organism evidence="3 4">
    <name type="scientific">Blattamonas nauphoetae</name>
    <dbReference type="NCBI Taxonomy" id="2049346"/>
    <lineage>
        <taxon>Eukaryota</taxon>
        <taxon>Metamonada</taxon>
        <taxon>Preaxostyla</taxon>
        <taxon>Oxymonadida</taxon>
        <taxon>Blattamonas</taxon>
    </lineage>
</organism>
<dbReference type="EMBL" id="JARBJD010000747">
    <property type="protein sequence ID" value="KAK2940089.1"/>
    <property type="molecule type" value="Genomic_DNA"/>
</dbReference>
<protein>
    <submittedName>
        <fullName evidence="3">Uncharacterized protein</fullName>
    </submittedName>
</protein>
<dbReference type="SUPFAM" id="SSF51126">
    <property type="entry name" value="Pectin lyase-like"/>
    <property type="match status" value="1"/>
</dbReference>
<accession>A0ABQ9WLM3</accession>
<evidence type="ECO:0000256" key="2">
    <source>
        <dbReference type="SAM" id="Phobius"/>
    </source>
</evidence>
<evidence type="ECO:0000313" key="3">
    <source>
        <dbReference type="EMBL" id="KAK2940089.1"/>
    </source>
</evidence>
<keyword evidence="2" id="KW-0472">Membrane</keyword>
<dbReference type="InterPro" id="IPR011050">
    <property type="entry name" value="Pectin_lyase_fold/virulence"/>
</dbReference>
<feature type="region of interest" description="Disordered" evidence="1">
    <location>
        <begin position="445"/>
        <end position="502"/>
    </location>
</feature>
<gene>
    <name evidence="3" type="ORF">BLNAU_25001</name>
</gene>
<keyword evidence="4" id="KW-1185">Reference proteome</keyword>